<evidence type="ECO:0000256" key="1">
    <source>
        <dbReference type="ARBA" id="ARBA00004123"/>
    </source>
</evidence>
<dbReference type="Pfam" id="PF03221">
    <property type="entry name" value="HTH_Tnp_Tc5"/>
    <property type="match status" value="1"/>
</dbReference>
<evidence type="ECO:0000259" key="3">
    <source>
        <dbReference type="PROSITE" id="PS51253"/>
    </source>
</evidence>
<name>A0A183CVX4_9BILA</name>
<reference evidence="4" key="1">
    <citation type="submission" date="2016-06" db="UniProtKB">
        <authorList>
            <consortium name="WormBaseParasite"/>
        </authorList>
    </citation>
    <scope>IDENTIFICATION</scope>
</reference>
<evidence type="ECO:0000313" key="4">
    <source>
        <dbReference type="WBParaSite" id="GPUH_0000061501-mRNA-1"/>
    </source>
</evidence>
<keyword evidence="2" id="KW-0238">DNA-binding</keyword>
<feature type="domain" description="HTH CENPB-type" evidence="3">
    <location>
        <begin position="1"/>
        <end position="71"/>
    </location>
</feature>
<dbReference type="SUPFAM" id="SSF46689">
    <property type="entry name" value="Homeodomain-like"/>
    <property type="match status" value="1"/>
</dbReference>
<comment type="subcellular location">
    <subcellularLocation>
        <location evidence="1">Nucleus</location>
    </subcellularLocation>
</comment>
<proteinExistence type="predicted"/>
<dbReference type="InterPro" id="IPR006600">
    <property type="entry name" value="HTH_CenpB_DNA-bd_dom"/>
</dbReference>
<dbReference type="AlphaFoldDB" id="A0A183CVX4"/>
<evidence type="ECO:0000256" key="2">
    <source>
        <dbReference type="ARBA" id="ARBA00023125"/>
    </source>
</evidence>
<dbReference type="InterPro" id="IPR009057">
    <property type="entry name" value="Homeodomain-like_sf"/>
</dbReference>
<organism evidence="4">
    <name type="scientific">Gongylonema pulchrum</name>
    <dbReference type="NCBI Taxonomy" id="637853"/>
    <lineage>
        <taxon>Eukaryota</taxon>
        <taxon>Metazoa</taxon>
        <taxon>Ecdysozoa</taxon>
        <taxon>Nematoda</taxon>
        <taxon>Chromadorea</taxon>
        <taxon>Rhabditida</taxon>
        <taxon>Spirurina</taxon>
        <taxon>Spiruromorpha</taxon>
        <taxon>Spiruroidea</taxon>
        <taxon>Gongylonematidae</taxon>
        <taxon>Gongylonema</taxon>
    </lineage>
</organism>
<dbReference type="GO" id="GO:0005634">
    <property type="term" value="C:nucleus"/>
    <property type="evidence" value="ECO:0007669"/>
    <property type="project" value="UniProtKB-SubCell"/>
</dbReference>
<accession>A0A183CVX4</accession>
<dbReference type="GO" id="GO:0003677">
    <property type="term" value="F:DNA binding"/>
    <property type="evidence" value="ECO:0007669"/>
    <property type="project" value="UniProtKB-KW"/>
</dbReference>
<sequence>LFIKGERNGLQYVSSRSDKEPALTWHDIKEKANDLWNEICERNPEYSDRGFIANMGWVARFVRRNNITLQVTNSASTITPKLVSSGDSSIKSSTIIDDVMQSVISISTGTSKVALSPSTSQSTSSSPTGADATAIVVLSKVDGCPNEAVAMATSSAKKRRKNFIPKKVVANDAVCSTAIDDPEMPADLASSDQDFLATAHKGADKTMAASGAELSGSFLNNSGVL</sequence>
<protein>
    <submittedName>
        <fullName evidence="4">HTH CENPB-type domain-containing protein</fullName>
    </submittedName>
</protein>
<dbReference type="PROSITE" id="PS51253">
    <property type="entry name" value="HTH_CENPB"/>
    <property type="match status" value="1"/>
</dbReference>
<dbReference type="WBParaSite" id="GPUH_0000061501-mRNA-1">
    <property type="protein sequence ID" value="GPUH_0000061501-mRNA-1"/>
    <property type="gene ID" value="GPUH_0000061501"/>
</dbReference>